<evidence type="ECO:0000313" key="1">
    <source>
        <dbReference type="EMBL" id="SBP87667.1"/>
    </source>
</evidence>
<accession>A0A238D303</accession>
<dbReference type="EMBL" id="FLMQ01000055">
    <property type="protein sequence ID" value="SBP87667.1"/>
    <property type="molecule type" value="Genomic_DNA"/>
</dbReference>
<reference evidence="1 2" key="1">
    <citation type="submission" date="2016-06" db="EMBL/GenBank/DDBJ databases">
        <authorList>
            <person name="Kjaerup R.B."/>
            <person name="Dalgaard T.S."/>
            <person name="Juul-Madsen H.R."/>
        </authorList>
    </citation>
    <scope>NUCLEOTIDE SEQUENCE [LARGE SCALE GENOMIC DNA]</scope>
    <source>
        <strain evidence="1 2">DSM 16361</strain>
    </source>
</reference>
<name>A0A238D303_THIDL</name>
<dbReference type="AlphaFoldDB" id="A0A238D303"/>
<gene>
    <name evidence="1" type="ORF">THIARS_60380</name>
</gene>
<dbReference type="Proteomes" id="UP000214566">
    <property type="component" value="Unassembled WGS sequence"/>
</dbReference>
<dbReference type="RefSeq" id="WP_094159882.1">
    <property type="nucleotide sequence ID" value="NZ_LT592170.1"/>
</dbReference>
<evidence type="ECO:0000313" key="2">
    <source>
        <dbReference type="Proteomes" id="UP000214566"/>
    </source>
</evidence>
<organism evidence="1 2">
    <name type="scientific">Thiomonas delicata</name>
    <name type="common">Thiomonas cuprina</name>
    <dbReference type="NCBI Taxonomy" id="364030"/>
    <lineage>
        <taxon>Bacteria</taxon>
        <taxon>Pseudomonadati</taxon>
        <taxon>Pseudomonadota</taxon>
        <taxon>Betaproteobacteria</taxon>
        <taxon>Burkholderiales</taxon>
        <taxon>Thiomonas</taxon>
    </lineage>
</organism>
<proteinExistence type="predicted"/>
<protein>
    <submittedName>
        <fullName evidence="1">Uncharacterized protein</fullName>
    </submittedName>
</protein>
<keyword evidence="2" id="KW-1185">Reference proteome</keyword>
<sequence>MTQTFGWPFVKIWSVWHARVQPNIAAARRATREIIPIRPYADLSDLGMTETDLSLSANGGTHV</sequence>